<feature type="compositionally biased region" description="Basic and acidic residues" evidence="1">
    <location>
        <begin position="21"/>
        <end position="32"/>
    </location>
</feature>
<reference evidence="2 3" key="1">
    <citation type="submission" date="2018-07" db="EMBL/GenBank/DDBJ databases">
        <title>Whole Genome Shotgun Sequence of Streptomyces spongiicola strain 531S.</title>
        <authorList>
            <person name="Dohra H."/>
            <person name="Kodani S."/>
        </authorList>
    </citation>
    <scope>NUCLEOTIDE SEQUENCE [LARGE SCALE GENOMIC DNA]</scope>
    <source>
        <strain evidence="2 3">531S</strain>
    </source>
</reference>
<evidence type="ECO:0000313" key="3">
    <source>
        <dbReference type="Proteomes" id="UP000265354"/>
    </source>
</evidence>
<comment type="caution">
    <text evidence="2">The sequence shown here is derived from an EMBL/GenBank/DDBJ whole genome shotgun (WGS) entry which is preliminary data.</text>
</comment>
<protein>
    <submittedName>
        <fullName evidence="2">Uncharacterized protein</fullName>
    </submittedName>
</protein>
<feature type="region of interest" description="Disordered" evidence="1">
    <location>
        <begin position="1"/>
        <end position="64"/>
    </location>
</feature>
<proteinExistence type="predicted"/>
<dbReference type="Proteomes" id="UP000265354">
    <property type="component" value="Unassembled WGS sequence"/>
</dbReference>
<organism evidence="2 3">
    <name type="scientific">Streptomyces spongiicola</name>
    <dbReference type="NCBI Taxonomy" id="1690221"/>
    <lineage>
        <taxon>Bacteria</taxon>
        <taxon>Bacillati</taxon>
        <taxon>Actinomycetota</taxon>
        <taxon>Actinomycetes</taxon>
        <taxon>Kitasatosporales</taxon>
        <taxon>Streptomycetaceae</taxon>
        <taxon>Streptomyces</taxon>
    </lineage>
</organism>
<name>A0A388SVW4_9ACTN</name>
<feature type="compositionally biased region" description="Basic and acidic residues" evidence="1">
    <location>
        <begin position="39"/>
        <end position="53"/>
    </location>
</feature>
<evidence type="ECO:0000313" key="2">
    <source>
        <dbReference type="EMBL" id="GBQ00709.1"/>
    </source>
</evidence>
<dbReference type="EMBL" id="BGZL01000005">
    <property type="protein sequence ID" value="GBQ00709.1"/>
    <property type="molecule type" value="Genomic_DNA"/>
</dbReference>
<gene>
    <name evidence="2" type="ORF">SSP531S_21280</name>
</gene>
<evidence type="ECO:0000256" key="1">
    <source>
        <dbReference type="SAM" id="MobiDB-lite"/>
    </source>
</evidence>
<sequence>MLIYQHSDPERQQEVAGGLDKSVRAARQEGRDQPSGADPVRDAQRGPDNDKAPGRWPGASVWSG</sequence>
<dbReference type="AlphaFoldDB" id="A0A388SVW4"/>
<accession>A0A388SVW4</accession>